<reference evidence="2" key="1">
    <citation type="journal article" date="2014" name="Front. Microbiol.">
        <title>High frequency of phylogenetically diverse reductive dehalogenase-homologous genes in deep subseafloor sedimentary metagenomes.</title>
        <authorList>
            <person name="Kawai M."/>
            <person name="Futagami T."/>
            <person name="Toyoda A."/>
            <person name="Takaki Y."/>
            <person name="Nishi S."/>
            <person name="Hori S."/>
            <person name="Arai W."/>
            <person name="Tsubouchi T."/>
            <person name="Morono Y."/>
            <person name="Uchiyama I."/>
            <person name="Ito T."/>
            <person name="Fujiyama A."/>
            <person name="Inagaki F."/>
            <person name="Takami H."/>
        </authorList>
    </citation>
    <scope>NUCLEOTIDE SEQUENCE</scope>
    <source>
        <strain evidence="2">Expedition CK06-06</strain>
    </source>
</reference>
<feature type="transmembrane region" description="Helical" evidence="1">
    <location>
        <begin position="52"/>
        <end position="74"/>
    </location>
</feature>
<feature type="non-terminal residue" evidence="2">
    <location>
        <position position="80"/>
    </location>
</feature>
<accession>X0VQK1</accession>
<proteinExistence type="predicted"/>
<keyword evidence="1" id="KW-0812">Transmembrane</keyword>
<keyword evidence="1" id="KW-1133">Transmembrane helix</keyword>
<evidence type="ECO:0000256" key="1">
    <source>
        <dbReference type="SAM" id="Phobius"/>
    </source>
</evidence>
<name>X0VQK1_9ZZZZ</name>
<dbReference type="EMBL" id="BARS01027956">
    <property type="protein sequence ID" value="GAG02846.1"/>
    <property type="molecule type" value="Genomic_DNA"/>
</dbReference>
<comment type="caution">
    <text evidence="2">The sequence shown here is derived from an EMBL/GenBank/DDBJ whole genome shotgun (WGS) entry which is preliminary data.</text>
</comment>
<keyword evidence="1" id="KW-0472">Membrane</keyword>
<organism evidence="2">
    <name type="scientific">marine sediment metagenome</name>
    <dbReference type="NCBI Taxonomy" id="412755"/>
    <lineage>
        <taxon>unclassified sequences</taxon>
        <taxon>metagenomes</taxon>
        <taxon>ecological metagenomes</taxon>
    </lineage>
</organism>
<sequence length="80" mass="9191">MEEKKGLKLFSLSKFTNFEMIMDSQLASSGAHQAKILGKYEKNNKYIKNQALSLKFISALLMVLMPLLSIIMYFEILENI</sequence>
<dbReference type="AlphaFoldDB" id="X0VQK1"/>
<evidence type="ECO:0000313" key="2">
    <source>
        <dbReference type="EMBL" id="GAG02846.1"/>
    </source>
</evidence>
<gene>
    <name evidence="2" type="ORF">S01H1_43865</name>
</gene>
<protein>
    <submittedName>
        <fullName evidence="2">Uncharacterized protein</fullName>
    </submittedName>
</protein>